<evidence type="ECO:0000256" key="4">
    <source>
        <dbReference type="ARBA" id="ARBA00022692"/>
    </source>
</evidence>
<dbReference type="Pfam" id="PF02417">
    <property type="entry name" value="Chromate_transp"/>
    <property type="match status" value="2"/>
</dbReference>
<feature type="transmembrane region" description="Helical" evidence="7">
    <location>
        <begin position="108"/>
        <end position="130"/>
    </location>
</feature>
<dbReference type="InterPro" id="IPR014047">
    <property type="entry name" value="Chr_Tranpt_l_chain"/>
</dbReference>
<dbReference type="OrthoDB" id="8969999at2"/>
<feature type="transmembrane region" description="Helical" evidence="7">
    <location>
        <begin position="78"/>
        <end position="102"/>
    </location>
</feature>
<evidence type="ECO:0000256" key="7">
    <source>
        <dbReference type="SAM" id="Phobius"/>
    </source>
</evidence>
<evidence type="ECO:0000256" key="6">
    <source>
        <dbReference type="ARBA" id="ARBA00023136"/>
    </source>
</evidence>
<keyword evidence="4 7" id="KW-0812">Transmembrane</keyword>
<keyword evidence="6 7" id="KW-0472">Membrane</keyword>
<evidence type="ECO:0000256" key="3">
    <source>
        <dbReference type="ARBA" id="ARBA00022475"/>
    </source>
</evidence>
<comment type="similarity">
    <text evidence="2">Belongs to the chromate ion transporter (CHR) (TC 2.A.51) family.</text>
</comment>
<proteinExistence type="inferred from homology"/>
<dbReference type="PIRSF" id="PIRSF004810">
    <property type="entry name" value="ChrA"/>
    <property type="match status" value="1"/>
</dbReference>
<protein>
    <submittedName>
        <fullName evidence="8">Chromate transporter</fullName>
    </submittedName>
</protein>
<dbReference type="GO" id="GO:0015109">
    <property type="term" value="F:chromate transmembrane transporter activity"/>
    <property type="evidence" value="ECO:0007669"/>
    <property type="project" value="InterPro"/>
</dbReference>
<reference evidence="8 9" key="1">
    <citation type="submission" date="2015-09" db="EMBL/GenBank/DDBJ databases">
        <title>Complete genome sequence of Defluviimonas alba cai42t isolated from an oilfield in Xinjiang.</title>
        <authorList>
            <person name="Geng S."/>
            <person name="Pan X."/>
            <person name="Wu X."/>
        </authorList>
    </citation>
    <scope>NUCLEOTIDE SEQUENCE [LARGE SCALE GENOMIC DNA]</scope>
    <source>
        <strain evidence="9">cai42</strain>
    </source>
</reference>
<dbReference type="InterPro" id="IPR003370">
    <property type="entry name" value="Chromate_transpt"/>
</dbReference>
<dbReference type="PATRIC" id="fig|1335048.3.peg.1938"/>
<keyword evidence="9" id="KW-1185">Reference proteome</keyword>
<feature type="transmembrane region" description="Helical" evidence="7">
    <location>
        <begin position="393"/>
        <end position="411"/>
    </location>
</feature>
<dbReference type="AlphaFoldDB" id="A0A159Z4C9"/>
<gene>
    <name evidence="8" type="ORF">AKL17_1860</name>
</gene>
<evidence type="ECO:0000256" key="1">
    <source>
        <dbReference type="ARBA" id="ARBA00004651"/>
    </source>
</evidence>
<evidence type="ECO:0000313" key="8">
    <source>
        <dbReference type="EMBL" id="AMY69110.1"/>
    </source>
</evidence>
<comment type="subcellular location">
    <subcellularLocation>
        <location evidence="1">Cell membrane</location>
        <topology evidence="1">Multi-pass membrane protein</topology>
    </subcellularLocation>
</comment>
<keyword evidence="5 7" id="KW-1133">Transmembrane helix</keyword>
<dbReference type="PANTHER" id="PTHR33567:SF3">
    <property type="entry name" value="CHROMATE ION TRANSPORTER (EUROFUNG)"/>
    <property type="match status" value="1"/>
</dbReference>
<evidence type="ECO:0000256" key="2">
    <source>
        <dbReference type="ARBA" id="ARBA00005262"/>
    </source>
</evidence>
<accession>A0A159Z4C9</accession>
<feature type="transmembrane region" description="Helical" evidence="7">
    <location>
        <begin position="142"/>
        <end position="171"/>
    </location>
</feature>
<dbReference type="Proteomes" id="UP000076128">
    <property type="component" value="Chromosome"/>
</dbReference>
<sequence>MSALPEIARTFLKLGLVSFGGPAAHIALMHRVLVDERRWLTEAEFLRALSLCMLLPGPEATQLATWAGWRRGGVAGGAIAGALFVLPGAAVILVLAAGYVAFGQAPAVAALFLGVKAAVVAIVLQALLRVGRRALTGRAQRLVALAAFLGIFALGLPFPLILALAAVWGALFVRVALEPAPAPVAAPRPTGGAVLACLALWAGPLALLWAIGAEFLLAIGLFFSKLALLTFGGAYAVLAWMVDAVAMDRGWVTTAQMMDALGLAETTPGPLILVTEFVGFVAGHAQGGWGLGLAAGLLVLWVTFLPSFLFIFALAPFMERLTSAPRLAGALQGVTAAVVGVIGNLAAIFALHVLFGPFGKGPLALPAPDWAAFDPGAALIAAGAGGLLLGLRWPLGAVLALSALAGLALSAV</sequence>
<organism evidence="8 9">
    <name type="scientific">Frigidibacter mobilis</name>
    <dbReference type="NCBI Taxonomy" id="1335048"/>
    <lineage>
        <taxon>Bacteria</taxon>
        <taxon>Pseudomonadati</taxon>
        <taxon>Pseudomonadota</taxon>
        <taxon>Alphaproteobacteria</taxon>
        <taxon>Rhodobacterales</taxon>
        <taxon>Paracoccaceae</taxon>
        <taxon>Frigidibacter</taxon>
    </lineage>
</organism>
<feature type="transmembrane region" description="Helical" evidence="7">
    <location>
        <begin position="191"/>
        <end position="211"/>
    </location>
</feature>
<name>A0A159Z4C9_9RHOB</name>
<dbReference type="NCBIfam" id="TIGR00937">
    <property type="entry name" value="2A51"/>
    <property type="match status" value="1"/>
</dbReference>
<feature type="transmembrane region" description="Helical" evidence="7">
    <location>
        <begin position="289"/>
        <end position="315"/>
    </location>
</feature>
<dbReference type="PANTHER" id="PTHR33567">
    <property type="entry name" value="CHROMATE ION TRANSPORTER (EUROFUNG)"/>
    <property type="match status" value="1"/>
</dbReference>
<dbReference type="GO" id="GO:0005886">
    <property type="term" value="C:plasma membrane"/>
    <property type="evidence" value="ECO:0007669"/>
    <property type="project" value="UniProtKB-SubCell"/>
</dbReference>
<dbReference type="STRING" id="1335048.AKL17_1860"/>
<keyword evidence="3" id="KW-1003">Cell membrane</keyword>
<dbReference type="EMBL" id="CP012661">
    <property type="protein sequence ID" value="AMY69110.1"/>
    <property type="molecule type" value="Genomic_DNA"/>
</dbReference>
<dbReference type="KEGG" id="daa:AKL17_1860"/>
<feature type="transmembrane region" description="Helical" evidence="7">
    <location>
        <begin position="218"/>
        <end position="242"/>
    </location>
</feature>
<feature type="transmembrane region" description="Helical" evidence="7">
    <location>
        <begin position="327"/>
        <end position="355"/>
    </location>
</feature>
<evidence type="ECO:0000256" key="5">
    <source>
        <dbReference type="ARBA" id="ARBA00022989"/>
    </source>
</evidence>
<dbReference type="RefSeq" id="WP_066812623.1">
    <property type="nucleotide sequence ID" value="NZ_CP012661.1"/>
</dbReference>
<evidence type="ECO:0000313" key="9">
    <source>
        <dbReference type="Proteomes" id="UP000076128"/>
    </source>
</evidence>